<dbReference type="PROSITE" id="PS50072">
    <property type="entry name" value="CSA_PPIASE_2"/>
    <property type="match status" value="1"/>
</dbReference>
<dbReference type="PANTHER" id="PTHR45625">
    <property type="entry name" value="PEPTIDYL-PROLYL CIS-TRANS ISOMERASE-RELATED"/>
    <property type="match status" value="1"/>
</dbReference>
<evidence type="ECO:0000259" key="4">
    <source>
        <dbReference type="PROSITE" id="PS50072"/>
    </source>
</evidence>
<dbReference type="Gene3D" id="2.40.100.10">
    <property type="entry name" value="Cyclophilin-like"/>
    <property type="match status" value="1"/>
</dbReference>
<evidence type="ECO:0000313" key="5">
    <source>
        <dbReference type="EMBL" id="GMI29763.1"/>
    </source>
</evidence>
<dbReference type="SUPFAM" id="SSF50891">
    <property type="entry name" value="Cyclophilin-like"/>
    <property type="match status" value="1"/>
</dbReference>
<dbReference type="InterPro" id="IPR029000">
    <property type="entry name" value="Cyclophilin-like_dom_sf"/>
</dbReference>
<evidence type="ECO:0000256" key="3">
    <source>
        <dbReference type="SAM" id="SignalP"/>
    </source>
</evidence>
<keyword evidence="6" id="KW-1185">Reference proteome</keyword>
<feature type="signal peptide" evidence="3">
    <location>
        <begin position="1"/>
        <end position="18"/>
    </location>
</feature>
<keyword evidence="2" id="KW-0539">Nucleus</keyword>
<dbReference type="GO" id="GO:0003755">
    <property type="term" value="F:peptidyl-prolyl cis-trans isomerase activity"/>
    <property type="evidence" value="ECO:0007669"/>
    <property type="project" value="InterPro"/>
</dbReference>
<dbReference type="InterPro" id="IPR002130">
    <property type="entry name" value="Cyclophilin-type_PPIase_dom"/>
</dbReference>
<reference evidence="6" key="1">
    <citation type="journal article" date="2023" name="Commun. Biol.">
        <title>Genome analysis of Parmales, the sister group of diatoms, reveals the evolutionary specialization of diatoms from phago-mixotrophs to photoautotrophs.</title>
        <authorList>
            <person name="Ban H."/>
            <person name="Sato S."/>
            <person name="Yoshikawa S."/>
            <person name="Yamada K."/>
            <person name="Nakamura Y."/>
            <person name="Ichinomiya M."/>
            <person name="Sato N."/>
            <person name="Blanc-Mathieu R."/>
            <person name="Endo H."/>
            <person name="Kuwata A."/>
            <person name="Ogata H."/>
        </authorList>
    </citation>
    <scope>NUCLEOTIDE SEQUENCE [LARGE SCALE GENOMIC DNA]</scope>
</reference>
<proteinExistence type="predicted"/>
<dbReference type="OrthoDB" id="423037at2759"/>
<dbReference type="Proteomes" id="UP001165065">
    <property type="component" value="Unassembled WGS sequence"/>
</dbReference>
<evidence type="ECO:0000256" key="1">
    <source>
        <dbReference type="ARBA" id="ARBA00004123"/>
    </source>
</evidence>
<comment type="subcellular location">
    <subcellularLocation>
        <location evidence="1">Nucleus</location>
    </subcellularLocation>
</comment>
<protein>
    <recommendedName>
        <fullName evidence="4">PPIase cyclophilin-type domain-containing protein</fullName>
    </recommendedName>
</protein>
<organism evidence="5 6">
    <name type="scientific">Triparma columacea</name>
    <dbReference type="NCBI Taxonomy" id="722753"/>
    <lineage>
        <taxon>Eukaryota</taxon>
        <taxon>Sar</taxon>
        <taxon>Stramenopiles</taxon>
        <taxon>Ochrophyta</taxon>
        <taxon>Bolidophyceae</taxon>
        <taxon>Parmales</taxon>
        <taxon>Triparmaceae</taxon>
        <taxon>Triparma</taxon>
    </lineage>
</organism>
<dbReference type="Pfam" id="PF00160">
    <property type="entry name" value="Pro_isomerase"/>
    <property type="match status" value="1"/>
</dbReference>
<accession>A0A9W7L4T2</accession>
<gene>
    <name evidence="5" type="ORF">TrCOL_g8974</name>
</gene>
<feature type="domain" description="PPIase cyclophilin-type" evidence="4">
    <location>
        <begin position="83"/>
        <end position="193"/>
    </location>
</feature>
<dbReference type="PANTHER" id="PTHR45625:SF6">
    <property type="entry name" value="SPLICEOSOME-ASSOCIATED PROTEIN CWC27 HOMOLOG"/>
    <property type="match status" value="1"/>
</dbReference>
<dbReference type="GO" id="GO:0071013">
    <property type="term" value="C:catalytic step 2 spliceosome"/>
    <property type="evidence" value="ECO:0007669"/>
    <property type="project" value="TreeGrafter"/>
</dbReference>
<dbReference type="AlphaFoldDB" id="A0A9W7L4T2"/>
<name>A0A9W7L4T2_9STRA</name>
<keyword evidence="3" id="KW-0732">Signal</keyword>
<dbReference type="EMBL" id="BRYA01000687">
    <property type="protein sequence ID" value="GMI29763.1"/>
    <property type="molecule type" value="Genomic_DNA"/>
</dbReference>
<evidence type="ECO:0000256" key="2">
    <source>
        <dbReference type="ARBA" id="ARBA00023242"/>
    </source>
</evidence>
<dbReference type="InterPro" id="IPR044666">
    <property type="entry name" value="Cyclophilin_A-like"/>
</dbReference>
<feature type="chain" id="PRO_5040736406" description="PPIase cyclophilin-type domain-containing protein" evidence="3">
    <location>
        <begin position="19"/>
        <end position="233"/>
    </location>
</feature>
<evidence type="ECO:0000313" key="6">
    <source>
        <dbReference type="Proteomes" id="UP001165065"/>
    </source>
</evidence>
<comment type="caution">
    <text evidence="5">The sequence shown here is derived from an EMBL/GenBank/DDBJ whole genome shotgun (WGS) entry which is preliminary data.</text>
</comment>
<sequence>MKLLHLFPHLIILTFVSGLNLNLQASRPGFVRSVATAVVGGVMTGRTEKAIAEDGETKIKMNLINTSSGDPLTLTGTLKRSWSPNGYDHFLNLISDSYYTNSPIFRVIPGFIAQFGLNPDPKVTEKYKKSIQDDPKGTGIGNKKFTLTFATAGPNTRTTQIFINYNDNLFLDNQGFTPFGYLDEFKVEEIYAGYGEGAPRGKGPDQNALRFKGEEYMKSFPKMTRIQSIEVVP</sequence>